<protein>
    <submittedName>
        <fullName evidence="2">Putative MetA-pathway of phenol degradation</fullName>
    </submittedName>
</protein>
<dbReference type="Proteomes" id="UP000199005">
    <property type="component" value="Unassembled WGS sequence"/>
</dbReference>
<feature type="chain" id="PRO_5011559233" evidence="1">
    <location>
        <begin position="22"/>
        <end position="261"/>
    </location>
</feature>
<accession>A0A1H6QUL4</accession>
<evidence type="ECO:0000256" key="1">
    <source>
        <dbReference type="SAM" id="SignalP"/>
    </source>
</evidence>
<evidence type="ECO:0000313" key="3">
    <source>
        <dbReference type="Proteomes" id="UP000199005"/>
    </source>
</evidence>
<dbReference type="STRING" id="170623.SAMN04244579_00394"/>
<evidence type="ECO:0000313" key="2">
    <source>
        <dbReference type="EMBL" id="SEI42662.1"/>
    </source>
</evidence>
<dbReference type="RefSeq" id="WP_090896646.1">
    <property type="nucleotide sequence ID" value="NZ_FNYO01000003.1"/>
</dbReference>
<proteinExistence type="predicted"/>
<gene>
    <name evidence="2" type="ORF">SAMN04244579_00394</name>
</gene>
<keyword evidence="1" id="KW-0732">Signal</keyword>
<reference evidence="2 3" key="1">
    <citation type="submission" date="2016-10" db="EMBL/GenBank/DDBJ databases">
        <authorList>
            <person name="de Groot N.N."/>
        </authorList>
    </citation>
    <scope>NUCLEOTIDE SEQUENCE [LARGE SCALE GENOMIC DNA]</scope>
    <source>
        <strain evidence="2 3">DSM 1041</strain>
    </source>
</reference>
<name>A0A1H6QUL4_9GAMM</name>
<organism evidence="2 3">
    <name type="scientific">Azotobacter beijerinckii</name>
    <dbReference type="NCBI Taxonomy" id="170623"/>
    <lineage>
        <taxon>Bacteria</taxon>
        <taxon>Pseudomonadati</taxon>
        <taxon>Pseudomonadota</taxon>
        <taxon>Gammaproteobacteria</taxon>
        <taxon>Pseudomonadales</taxon>
        <taxon>Pseudomonadaceae</taxon>
        <taxon>Azotobacter</taxon>
    </lineage>
</organism>
<dbReference type="Pfam" id="PF13557">
    <property type="entry name" value="Phenol_MetA_deg"/>
    <property type="match status" value="1"/>
</dbReference>
<dbReference type="EMBL" id="FNYO01000003">
    <property type="protein sequence ID" value="SEI42662.1"/>
    <property type="molecule type" value="Genomic_DNA"/>
</dbReference>
<dbReference type="InterPro" id="IPR025737">
    <property type="entry name" value="FApF"/>
</dbReference>
<feature type="signal peptide" evidence="1">
    <location>
        <begin position="1"/>
        <end position="21"/>
    </location>
</feature>
<sequence length="261" mass="28519">MSRRVCLIASVATLVIVTAQAEEEPALCTDRPTKANSVCTVPDGFWQIESDAFSYTHYRDEGVTTNTWLVPNPTIKYGLDDRSDIEFNWAPYVSIKTDDEHRLNGIGDAYLRYKRRLTDEGASVGASIIPYVKIPTAKRGIGNERVEGGIAVPISFSLPNSLTLTLGPQIDALLDADRNGYHPNIVNLVNLSGPVAPGLTLYGELWVSNNFEPEGTSSQSSADFAAAYALSETVQLDVGANFGLNDHTPDFQFYTGFSTRF</sequence>
<dbReference type="AlphaFoldDB" id="A0A1H6QUL4"/>